<dbReference type="InterPro" id="IPR027417">
    <property type="entry name" value="P-loop_NTPase"/>
</dbReference>
<dbReference type="GO" id="GO:0004518">
    <property type="term" value="F:nuclease activity"/>
    <property type="evidence" value="ECO:0007669"/>
    <property type="project" value="UniProtKB-KW"/>
</dbReference>
<keyword evidence="6" id="KW-0227">DNA damage</keyword>
<keyword evidence="3" id="KW-0479">Metal-binding</keyword>
<dbReference type="AlphaFoldDB" id="A0A1G5IM29"/>
<feature type="domain" description="Transglutaminase-like" evidence="17">
    <location>
        <begin position="95"/>
        <end position="160"/>
    </location>
</feature>
<dbReference type="Gene3D" id="1.10.8.280">
    <property type="entry name" value="ABC transporter ATPase domain-like"/>
    <property type="match status" value="1"/>
</dbReference>
<dbReference type="InterPro" id="IPR013815">
    <property type="entry name" value="ATP_grasp_subdomain_1"/>
</dbReference>
<keyword evidence="2" id="KW-0963">Cytoplasm</keyword>
<dbReference type="InterPro" id="IPR002931">
    <property type="entry name" value="Transglutaminase-like"/>
</dbReference>
<keyword evidence="7" id="KW-0228">DNA excision</keyword>
<keyword evidence="13" id="KW-0234">DNA repair</keyword>
<evidence type="ECO:0000256" key="14">
    <source>
        <dbReference type="ARBA" id="ARBA00038000"/>
    </source>
</evidence>
<dbReference type="InterPro" id="IPR038765">
    <property type="entry name" value="Papain-like_cys_pep_sf"/>
</dbReference>
<dbReference type="InterPro" id="IPR017871">
    <property type="entry name" value="ABC_transporter-like_CS"/>
</dbReference>
<keyword evidence="9" id="KW-0862">Zinc</keyword>
<dbReference type="PANTHER" id="PTHR43152">
    <property type="entry name" value="UVRABC SYSTEM PROTEIN A"/>
    <property type="match status" value="1"/>
</dbReference>
<dbReference type="Pfam" id="PF17755">
    <property type="entry name" value="UvrA_DNA-bind"/>
    <property type="match status" value="1"/>
</dbReference>
<dbReference type="Gene3D" id="3.10.620.30">
    <property type="match status" value="1"/>
</dbReference>
<sequence length="1155" mass="128885">MVPKGGMNKMINQDFYIKQSIITDPGQYTKEYDTLPDSPKELLHIVQGLVIHADQGDLYGVAFSQRQTDEELLRTVPQMLEKIFQIDKSSLTVMRSPKQRLVGMCRDYSLLLISFLRHKGIPARLRVGFADYFDSALMYEDHWLVEYYNVEQNRWVRMDAQLDDAQKKHFGISFDTEDMQGSEGYLLAGQAWTKSRQGERHQDDFGYNKNWKGWHSVKGNLLHDFNSLQGLELLPWDLWTELSTKKFNELNKDEKALLDEIADLTTSPNTTVNELQNLSVRLPGQYMEAIKSKLVVLDIVENTRTIDPNDLEPKFQITDTKIDPKAIFPNVGNDNGQQLILKGGRQNNLKNVDVTIPKSKLTVITGVSGSGKSSLAFDTIYAEGKRRYLDNMSNAAKMQDQVEKPDFDSLQGLTPTIAIEQKKGSQNPRSTVGTLTGILDYLRMLYVAIGTPHCPYCGKQVVKDSKSKNRCIDCDILFQALTSSTFNANAHVGACHSCNGLGYLYEVNPDAIVMNGDLSVLDGATYWWGKLRGKKPTGNWMVGELYAIAADMKVELNQPWKLLPTRFKEAVIHGTGDRIYNYTYNSNGRDTVISRPASGAVAHIHRLFREAKSADNPYKQYMKEIPCPTCNQELLCPEARYTTIMGYRLPELTHMSVSQLWNWIGCLQKKLPVSKKEVAADILPEIEMRTANLIQVGLSYLTLNRTAPTLSGGELQRVRLSSQLGSDLVGLTYILDEPSIGLHPRDHHLMIDTMKNLRDKGNTVIVVEHDKDTMLAADYIIDVGPGAGVKGGEIIAAGSVDDIINHPISATGRYLKGIERGVLSTCPQPIKWLSLMGCTGNNLKNIDARFPLHSMCCITGMSGSGKSTLVFNTLVPALNEAINGKRFINKTYKGLEGYDDINDFVQMDQTPIGKSSRSIPATYIGVFDAIRILFTRQGDAQRLGYGESHFSFNSKDGQCSVCEGLGQIKVALQYMADHWSTCPECKGSRYKEQILDVTYHGKTIADVLKMDVSTATAFFAGVKDIEVKLSILEEVGLSYIKLGQSTTTLSGGESQRLKLAKELSSKQKKHMLYILDEPTTGLHFQDIEKLILIFRKLVEANHTILVIEHNTDIIRAADWIIDIGPDGGEAGGYIVATGTPKTIMNHPYSVTGKYL</sequence>
<evidence type="ECO:0000256" key="11">
    <source>
        <dbReference type="ARBA" id="ARBA00022881"/>
    </source>
</evidence>
<comment type="similarity">
    <text evidence="14">Belongs to the ABC transporter superfamily. UvrA family.</text>
</comment>
<dbReference type="SUPFAM" id="SSF52540">
    <property type="entry name" value="P-loop containing nucleoside triphosphate hydrolases"/>
    <property type="match status" value="2"/>
</dbReference>
<dbReference type="GO" id="GO:0009380">
    <property type="term" value="C:excinuclease repair complex"/>
    <property type="evidence" value="ECO:0007669"/>
    <property type="project" value="InterPro"/>
</dbReference>
<evidence type="ECO:0000259" key="17">
    <source>
        <dbReference type="Pfam" id="PF01841"/>
    </source>
</evidence>
<evidence type="ECO:0000256" key="1">
    <source>
        <dbReference type="ARBA" id="ARBA00004496"/>
    </source>
</evidence>
<evidence type="ECO:0000256" key="6">
    <source>
        <dbReference type="ARBA" id="ARBA00022763"/>
    </source>
</evidence>
<keyword evidence="4" id="KW-0677">Repeat</keyword>
<dbReference type="NCBIfam" id="TIGR00630">
    <property type="entry name" value="uvra"/>
    <property type="match status" value="1"/>
</dbReference>
<proteinExistence type="inferred from homology"/>
<dbReference type="SUPFAM" id="SSF54001">
    <property type="entry name" value="Cysteine proteinases"/>
    <property type="match status" value="1"/>
</dbReference>
<keyword evidence="12" id="KW-0238">DNA-binding</keyword>
<comment type="subcellular location">
    <subcellularLocation>
        <location evidence="1">Cytoplasm</location>
    </subcellularLocation>
</comment>
<name>A0A1G5IM29_9FIRM</name>
<dbReference type="GO" id="GO:0005737">
    <property type="term" value="C:cytoplasm"/>
    <property type="evidence" value="ECO:0007669"/>
    <property type="project" value="UniProtKB-SubCell"/>
</dbReference>
<keyword evidence="5" id="KW-0547">Nucleotide-binding</keyword>
<evidence type="ECO:0000256" key="10">
    <source>
        <dbReference type="ARBA" id="ARBA00022840"/>
    </source>
</evidence>
<evidence type="ECO:0000256" key="12">
    <source>
        <dbReference type="ARBA" id="ARBA00023125"/>
    </source>
</evidence>
<evidence type="ECO:0000256" key="15">
    <source>
        <dbReference type="ARBA" id="ARBA00039316"/>
    </source>
</evidence>
<keyword evidence="20" id="KW-1185">Reference proteome</keyword>
<evidence type="ECO:0000256" key="4">
    <source>
        <dbReference type="ARBA" id="ARBA00022737"/>
    </source>
</evidence>
<evidence type="ECO:0000313" key="20">
    <source>
        <dbReference type="Proteomes" id="UP000198636"/>
    </source>
</evidence>
<dbReference type="GO" id="GO:0016887">
    <property type="term" value="F:ATP hydrolysis activity"/>
    <property type="evidence" value="ECO:0007669"/>
    <property type="project" value="InterPro"/>
</dbReference>
<evidence type="ECO:0000313" key="19">
    <source>
        <dbReference type="EMBL" id="SCY76801.1"/>
    </source>
</evidence>
<dbReference type="STRING" id="1120976.SAMN03080606_02440"/>
<evidence type="ECO:0000256" key="2">
    <source>
        <dbReference type="ARBA" id="ARBA00022490"/>
    </source>
</evidence>
<organism evidence="19 20">
    <name type="scientific">Alkaliphilus peptidifermentans DSM 18978</name>
    <dbReference type="NCBI Taxonomy" id="1120976"/>
    <lineage>
        <taxon>Bacteria</taxon>
        <taxon>Bacillati</taxon>
        <taxon>Bacillota</taxon>
        <taxon>Clostridia</taxon>
        <taxon>Peptostreptococcales</taxon>
        <taxon>Natronincolaceae</taxon>
        <taxon>Alkaliphilus</taxon>
    </lineage>
</organism>
<dbReference type="GO" id="GO:0003677">
    <property type="term" value="F:DNA binding"/>
    <property type="evidence" value="ECO:0007669"/>
    <property type="project" value="UniProtKB-KW"/>
</dbReference>
<dbReference type="InterPro" id="IPR004602">
    <property type="entry name" value="UvrA"/>
</dbReference>
<feature type="domain" description="UvrA DNA-binding" evidence="18">
    <location>
        <begin position="509"/>
        <end position="614"/>
    </location>
</feature>
<dbReference type="Gene3D" id="3.30.1490.20">
    <property type="entry name" value="ATP-grasp fold, A domain"/>
    <property type="match status" value="1"/>
</dbReference>
<reference evidence="19 20" key="1">
    <citation type="submission" date="2016-10" db="EMBL/GenBank/DDBJ databases">
        <authorList>
            <person name="de Groot N.N."/>
        </authorList>
    </citation>
    <scope>NUCLEOTIDE SEQUENCE [LARGE SCALE GENOMIC DNA]</scope>
    <source>
        <strain evidence="19 20">DSM 18978</strain>
    </source>
</reference>
<keyword evidence="8" id="KW-0863">Zinc-finger</keyword>
<dbReference type="EMBL" id="FMUS01000015">
    <property type="protein sequence ID" value="SCY76801.1"/>
    <property type="molecule type" value="Genomic_DNA"/>
</dbReference>
<dbReference type="InterPro" id="IPR041552">
    <property type="entry name" value="UvrA_DNA-bd"/>
</dbReference>
<evidence type="ECO:0000256" key="3">
    <source>
        <dbReference type="ARBA" id="ARBA00022723"/>
    </source>
</evidence>
<dbReference type="Gene3D" id="1.20.1580.10">
    <property type="entry name" value="ABC transporter ATPase like domain"/>
    <property type="match status" value="3"/>
</dbReference>
<evidence type="ECO:0000256" key="7">
    <source>
        <dbReference type="ARBA" id="ARBA00022769"/>
    </source>
</evidence>
<gene>
    <name evidence="19" type="ORF">SAMN03080606_02440</name>
</gene>
<dbReference type="Proteomes" id="UP000198636">
    <property type="component" value="Unassembled WGS sequence"/>
</dbReference>
<evidence type="ECO:0000256" key="13">
    <source>
        <dbReference type="ARBA" id="ARBA00023204"/>
    </source>
</evidence>
<evidence type="ECO:0000259" key="18">
    <source>
        <dbReference type="Pfam" id="PF17755"/>
    </source>
</evidence>
<dbReference type="GO" id="GO:0005524">
    <property type="term" value="F:ATP binding"/>
    <property type="evidence" value="ECO:0007669"/>
    <property type="project" value="UniProtKB-KW"/>
</dbReference>
<evidence type="ECO:0000256" key="9">
    <source>
        <dbReference type="ARBA" id="ARBA00022833"/>
    </source>
</evidence>
<dbReference type="Gene3D" id="3.40.50.300">
    <property type="entry name" value="P-loop containing nucleotide triphosphate hydrolases"/>
    <property type="match status" value="3"/>
</dbReference>
<evidence type="ECO:0000256" key="16">
    <source>
        <dbReference type="ARBA" id="ARBA00042156"/>
    </source>
</evidence>
<evidence type="ECO:0000256" key="5">
    <source>
        <dbReference type="ARBA" id="ARBA00022741"/>
    </source>
</evidence>
<keyword evidence="11" id="KW-0267">Excision nuclease</keyword>
<accession>A0A1G5IM29</accession>
<dbReference type="PROSITE" id="PS00211">
    <property type="entry name" value="ABC_TRANSPORTER_1"/>
    <property type="match status" value="2"/>
</dbReference>
<dbReference type="PANTHER" id="PTHR43152:SF3">
    <property type="entry name" value="UVRABC SYSTEM PROTEIN A"/>
    <property type="match status" value="1"/>
</dbReference>
<dbReference type="Pfam" id="PF01841">
    <property type="entry name" value="Transglut_core"/>
    <property type="match status" value="1"/>
</dbReference>
<dbReference type="GO" id="GO:0006289">
    <property type="term" value="P:nucleotide-excision repair"/>
    <property type="evidence" value="ECO:0007669"/>
    <property type="project" value="InterPro"/>
</dbReference>
<dbReference type="GO" id="GO:0008270">
    <property type="term" value="F:zinc ion binding"/>
    <property type="evidence" value="ECO:0007669"/>
    <property type="project" value="UniProtKB-KW"/>
</dbReference>
<protein>
    <recommendedName>
        <fullName evidence="15">UvrABC system protein A</fullName>
    </recommendedName>
    <alternativeName>
        <fullName evidence="16">Excinuclease ABC subunit A</fullName>
    </alternativeName>
</protein>
<evidence type="ECO:0000256" key="8">
    <source>
        <dbReference type="ARBA" id="ARBA00022771"/>
    </source>
</evidence>
<keyword evidence="10" id="KW-0067">ATP-binding</keyword>